<dbReference type="AlphaFoldDB" id="A0AAV4C282"/>
<protein>
    <recommendedName>
        <fullName evidence="1">C-type lectin domain-containing protein</fullName>
    </recommendedName>
</protein>
<gene>
    <name evidence="2" type="ORF">PoB_005128400</name>
</gene>
<dbReference type="InterPro" id="IPR001304">
    <property type="entry name" value="C-type_lectin-like"/>
</dbReference>
<dbReference type="InterPro" id="IPR016186">
    <property type="entry name" value="C-type_lectin-like/link_sf"/>
</dbReference>
<dbReference type="CDD" id="cd00037">
    <property type="entry name" value="CLECT"/>
    <property type="match status" value="1"/>
</dbReference>
<name>A0AAV4C282_9GAST</name>
<accession>A0AAV4C282</accession>
<organism evidence="2 3">
    <name type="scientific">Plakobranchus ocellatus</name>
    <dbReference type="NCBI Taxonomy" id="259542"/>
    <lineage>
        <taxon>Eukaryota</taxon>
        <taxon>Metazoa</taxon>
        <taxon>Spiralia</taxon>
        <taxon>Lophotrochozoa</taxon>
        <taxon>Mollusca</taxon>
        <taxon>Gastropoda</taxon>
        <taxon>Heterobranchia</taxon>
        <taxon>Euthyneura</taxon>
        <taxon>Panpulmonata</taxon>
        <taxon>Sacoglossa</taxon>
        <taxon>Placobranchoidea</taxon>
        <taxon>Plakobranchidae</taxon>
        <taxon>Plakobranchus</taxon>
    </lineage>
</organism>
<evidence type="ECO:0000259" key="1">
    <source>
        <dbReference type="PROSITE" id="PS50041"/>
    </source>
</evidence>
<dbReference type="EMBL" id="BLXT01005632">
    <property type="protein sequence ID" value="GFO24779.1"/>
    <property type="molecule type" value="Genomic_DNA"/>
</dbReference>
<feature type="domain" description="C-type lectin" evidence="1">
    <location>
        <begin position="1"/>
        <end position="67"/>
    </location>
</feature>
<dbReference type="InterPro" id="IPR016187">
    <property type="entry name" value="CTDL_fold"/>
</dbReference>
<dbReference type="PROSITE" id="PS50041">
    <property type="entry name" value="C_TYPE_LECTIN_2"/>
    <property type="match status" value="1"/>
</dbReference>
<sequence length="148" mass="16260">WLGAKTQPGKANLVWETDQESVNVSNDWWAHQAAPQISEGQISCLVINTESSLDILSCDSAQHYICQIYVGNPCAEFLPGAEYYSDTCFLPIAESLTFEKARIFLSFPFFPFPSSSSTYATTTSSPSSSTSFSSIPPPLLFFLPLLLT</sequence>
<evidence type="ECO:0000313" key="3">
    <source>
        <dbReference type="Proteomes" id="UP000735302"/>
    </source>
</evidence>
<proteinExistence type="predicted"/>
<feature type="non-terminal residue" evidence="2">
    <location>
        <position position="1"/>
    </location>
</feature>
<keyword evidence="3" id="KW-1185">Reference proteome</keyword>
<dbReference type="SUPFAM" id="SSF56436">
    <property type="entry name" value="C-type lectin-like"/>
    <property type="match status" value="1"/>
</dbReference>
<comment type="caution">
    <text evidence="2">The sequence shown here is derived from an EMBL/GenBank/DDBJ whole genome shotgun (WGS) entry which is preliminary data.</text>
</comment>
<reference evidence="2 3" key="1">
    <citation type="journal article" date="2021" name="Elife">
        <title>Chloroplast acquisition without the gene transfer in kleptoplastic sea slugs, Plakobranchus ocellatus.</title>
        <authorList>
            <person name="Maeda T."/>
            <person name="Takahashi S."/>
            <person name="Yoshida T."/>
            <person name="Shimamura S."/>
            <person name="Takaki Y."/>
            <person name="Nagai Y."/>
            <person name="Toyoda A."/>
            <person name="Suzuki Y."/>
            <person name="Arimoto A."/>
            <person name="Ishii H."/>
            <person name="Satoh N."/>
            <person name="Nishiyama T."/>
            <person name="Hasebe M."/>
            <person name="Maruyama T."/>
            <person name="Minagawa J."/>
            <person name="Obokata J."/>
            <person name="Shigenobu S."/>
        </authorList>
    </citation>
    <scope>NUCLEOTIDE SEQUENCE [LARGE SCALE GENOMIC DNA]</scope>
</reference>
<dbReference type="Proteomes" id="UP000735302">
    <property type="component" value="Unassembled WGS sequence"/>
</dbReference>
<dbReference type="Gene3D" id="3.10.100.10">
    <property type="entry name" value="Mannose-Binding Protein A, subunit A"/>
    <property type="match status" value="1"/>
</dbReference>
<evidence type="ECO:0000313" key="2">
    <source>
        <dbReference type="EMBL" id="GFO24779.1"/>
    </source>
</evidence>